<protein>
    <submittedName>
        <fullName evidence="1">Uncharacterized protein</fullName>
    </submittedName>
</protein>
<evidence type="ECO:0000313" key="2">
    <source>
        <dbReference type="Proteomes" id="UP001241472"/>
    </source>
</evidence>
<comment type="caution">
    <text evidence="1">The sequence shown here is derived from an EMBL/GenBank/DDBJ whole genome shotgun (WGS) entry which is preliminary data.</text>
</comment>
<proteinExistence type="predicted"/>
<reference evidence="1 2" key="1">
    <citation type="submission" date="2023-07" db="EMBL/GenBank/DDBJ databases">
        <title>Sorghum-associated microbial communities from plants grown in Nebraska, USA.</title>
        <authorList>
            <person name="Schachtman D."/>
        </authorList>
    </citation>
    <scope>NUCLEOTIDE SEQUENCE [LARGE SCALE GENOMIC DNA]</scope>
    <source>
        <strain evidence="1 2">DS1307</strain>
    </source>
</reference>
<keyword evidence="2" id="KW-1185">Reference proteome</keyword>
<dbReference type="RefSeq" id="WP_306831212.1">
    <property type="nucleotide sequence ID" value="NZ_JAUSRF010000002.1"/>
</dbReference>
<gene>
    <name evidence="1" type="ORF">J2T09_000746</name>
</gene>
<organism evidence="1 2">
    <name type="scientific">Neorhizobium huautlense</name>
    <dbReference type="NCBI Taxonomy" id="67774"/>
    <lineage>
        <taxon>Bacteria</taxon>
        <taxon>Pseudomonadati</taxon>
        <taxon>Pseudomonadota</taxon>
        <taxon>Alphaproteobacteria</taxon>
        <taxon>Hyphomicrobiales</taxon>
        <taxon>Rhizobiaceae</taxon>
        <taxon>Rhizobium/Agrobacterium group</taxon>
        <taxon>Neorhizobium</taxon>
    </lineage>
</organism>
<dbReference type="Proteomes" id="UP001241472">
    <property type="component" value="Unassembled WGS sequence"/>
</dbReference>
<evidence type="ECO:0000313" key="1">
    <source>
        <dbReference type="EMBL" id="MDP9836004.1"/>
    </source>
</evidence>
<dbReference type="EMBL" id="JAUSRF010000002">
    <property type="protein sequence ID" value="MDP9836004.1"/>
    <property type="molecule type" value="Genomic_DNA"/>
</dbReference>
<sequence length="92" mass="10179">MQTIIGKTAAEIREALEAGPFSDVQVMELDFVPPPEQAAQQGDANIKPGDLHVMLSRPKENVFEPFTPRILIFVGMQDGVAVSIERVRTYPK</sequence>
<accession>A0ABT9PQN9</accession>
<name>A0ABT9PQN9_9HYPH</name>